<proteinExistence type="predicted"/>
<dbReference type="PIRSF" id="PIRSF039032">
    <property type="entry name" value="HigB-2"/>
    <property type="match status" value="1"/>
</dbReference>
<dbReference type="Proteomes" id="UP000094776">
    <property type="component" value="Chromosome 1"/>
</dbReference>
<dbReference type="EMBL" id="CP013443">
    <property type="protein sequence ID" value="AOK15956.1"/>
    <property type="molecule type" value="Genomic_DNA"/>
</dbReference>
<sequence length="114" mass="13442">MHATFIELPPFSRERENYLADDEYAVLQKELLANPEAGDLIKGTGGLRKLRFADKRRQKGKRGGLRVIYYYWVSGYQFWLFTLYDKDEMADLTSDERKAFAKLLEREVTIRSKQ</sequence>
<name>A0A1B4PPS3_BURCE</name>
<evidence type="ECO:0000313" key="1">
    <source>
        <dbReference type="EMBL" id="AOK15956.1"/>
    </source>
</evidence>
<gene>
    <name evidence="1" type="ORF">WT26_07935</name>
</gene>
<dbReference type="AlphaFoldDB" id="A0A1B4PPS3"/>
<reference evidence="1 2" key="1">
    <citation type="submission" date="2015-12" db="EMBL/GenBank/DDBJ databases">
        <title>Diversity of Burkholderia near neighbor genomes.</title>
        <authorList>
            <person name="Sahl J."/>
            <person name="Wagner D."/>
            <person name="Keim P."/>
        </authorList>
    </citation>
    <scope>NUCLEOTIDE SEQUENCE [LARGE SCALE GENOMIC DNA]</scope>
    <source>
        <strain evidence="1 2">MSMB1184WGS</strain>
    </source>
</reference>
<protein>
    <submittedName>
        <fullName evidence="1">Toxin</fullName>
    </submittedName>
</protein>
<organism evidence="1 2">
    <name type="scientific">Burkholderia cepacia</name>
    <name type="common">Pseudomonas cepacia</name>
    <dbReference type="NCBI Taxonomy" id="292"/>
    <lineage>
        <taxon>Bacteria</taxon>
        <taxon>Pseudomonadati</taxon>
        <taxon>Pseudomonadota</taxon>
        <taxon>Betaproteobacteria</taxon>
        <taxon>Burkholderiales</taxon>
        <taxon>Burkholderiaceae</taxon>
        <taxon>Burkholderia</taxon>
        <taxon>Burkholderia cepacia complex</taxon>
    </lineage>
</organism>
<accession>A0A1B4PPS3</accession>
<dbReference type="RefSeq" id="WP_059590707.1">
    <property type="nucleotide sequence ID" value="NZ_CP013443.1"/>
</dbReference>
<evidence type="ECO:0000313" key="2">
    <source>
        <dbReference type="Proteomes" id="UP000094776"/>
    </source>
</evidence>
<dbReference type="InterPro" id="IPR009387">
    <property type="entry name" value="HigB-2"/>
</dbReference>